<name>A0A7K0G1X8_9SPHI</name>
<keyword evidence="3" id="KW-1185">Reference proteome</keyword>
<reference evidence="2 3" key="1">
    <citation type="submission" date="2019-11" db="EMBL/GenBank/DDBJ databases">
        <title>Pedobacter petrophilus genome.</title>
        <authorList>
            <person name="Feldbauer M.J."/>
            <person name="Newman J.D."/>
        </authorList>
    </citation>
    <scope>NUCLEOTIDE SEQUENCE [LARGE SCALE GENOMIC DNA]</scope>
    <source>
        <strain evidence="2 3">LMG 29686</strain>
    </source>
</reference>
<gene>
    <name evidence="2" type="ORF">GJU39_17255</name>
</gene>
<evidence type="ECO:0000313" key="2">
    <source>
        <dbReference type="EMBL" id="MRX77833.1"/>
    </source>
</evidence>
<dbReference type="Proteomes" id="UP000487757">
    <property type="component" value="Unassembled WGS sequence"/>
</dbReference>
<accession>A0A7K0G1X8</accession>
<sequence length="79" mass="9162">MKINLPGNLSLYVESRLDSLPLQSNQQQEQQDKKTSKKNKAEVEIKQVPKAKRQMKPLAVKPHVKVKPIKIIRPRIKRP</sequence>
<comment type="caution">
    <text evidence="2">The sequence shown here is derived from an EMBL/GenBank/DDBJ whole genome shotgun (WGS) entry which is preliminary data.</text>
</comment>
<organism evidence="2 3">
    <name type="scientific">Pedobacter petrophilus</name>
    <dbReference type="NCBI Taxonomy" id="1908241"/>
    <lineage>
        <taxon>Bacteria</taxon>
        <taxon>Pseudomonadati</taxon>
        <taxon>Bacteroidota</taxon>
        <taxon>Sphingobacteriia</taxon>
        <taxon>Sphingobacteriales</taxon>
        <taxon>Sphingobacteriaceae</taxon>
        <taxon>Pedobacter</taxon>
    </lineage>
</organism>
<evidence type="ECO:0000313" key="3">
    <source>
        <dbReference type="Proteomes" id="UP000487757"/>
    </source>
</evidence>
<feature type="region of interest" description="Disordered" evidence="1">
    <location>
        <begin position="20"/>
        <end position="62"/>
    </location>
</feature>
<proteinExistence type="predicted"/>
<dbReference type="EMBL" id="WKKH01000032">
    <property type="protein sequence ID" value="MRX77833.1"/>
    <property type="molecule type" value="Genomic_DNA"/>
</dbReference>
<evidence type="ECO:0000256" key="1">
    <source>
        <dbReference type="SAM" id="MobiDB-lite"/>
    </source>
</evidence>
<protein>
    <submittedName>
        <fullName evidence="2">Uncharacterized protein</fullName>
    </submittedName>
</protein>
<feature type="compositionally biased region" description="Basic and acidic residues" evidence="1">
    <location>
        <begin position="30"/>
        <end position="47"/>
    </location>
</feature>
<dbReference type="AlphaFoldDB" id="A0A7K0G1X8"/>
<dbReference type="RefSeq" id="WP_154282246.1">
    <property type="nucleotide sequence ID" value="NZ_WKKH01000032.1"/>
</dbReference>